<reference evidence="1" key="1">
    <citation type="submission" date="2022-08" db="EMBL/GenBank/DDBJ databases">
        <title>Genome Sequence of Fusarium decemcellulare.</title>
        <authorList>
            <person name="Buettner E."/>
        </authorList>
    </citation>
    <scope>NUCLEOTIDE SEQUENCE</scope>
    <source>
        <strain evidence="1">Babe19</strain>
    </source>
</reference>
<comment type="caution">
    <text evidence="1">The sequence shown here is derived from an EMBL/GenBank/DDBJ whole genome shotgun (WGS) entry which is preliminary data.</text>
</comment>
<dbReference type="EMBL" id="JANRMS010004709">
    <property type="protein sequence ID" value="KAJ3506581.1"/>
    <property type="molecule type" value="Genomic_DNA"/>
</dbReference>
<sequence length="175" mass="19032">MQSVVLWHWCVTTRSLYGTTISASWLIESGRIYKSGAVIGAGDDLPPAKRPDEWNGQAGTRAPHISMRRGEDTISSLDLFCQGWVLISKDESWKAVLKDAGEATGVECSFVQVGNEVDEVKRGEFGESFGVDDTGAVLVRPDGYIAWKMASESEDRSASLKEALGKTSYSVKHSA</sequence>
<organism evidence="1 2">
    <name type="scientific">Fusarium decemcellulare</name>
    <dbReference type="NCBI Taxonomy" id="57161"/>
    <lineage>
        <taxon>Eukaryota</taxon>
        <taxon>Fungi</taxon>
        <taxon>Dikarya</taxon>
        <taxon>Ascomycota</taxon>
        <taxon>Pezizomycotina</taxon>
        <taxon>Sordariomycetes</taxon>
        <taxon>Hypocreomycetidae</taxon>
        <taxon>Hypocreales</taxon>
        <taxon>Nectriaceae</taxon>
        <taxon>Fusarium</taxon>
        <taxon>Fusarium decemcellulare species complex</taxon>
    </lineage>
</organism>
<proteinExistence type="predicted"/>
<gene>
    <name evidence="1" type="ORF">NM208_g16059</name>
</gene>
<keyword evidence="2" id="KW-1185">Reference proteome</keyword>
<accession>A0ACC1RB98</accession>
<evidence type="ECO:0000313" key="2">
    <source>
        <dbReference type="Proteomes" id="UP001148629"/>
    </source>
</evidence>
<name>A0ACC1RB98_9HYPO</name>
<evidence type="ECO:0000313" key="1">
    <source>
        <dbReference type="EMBL" id="KAJ3506581.1"/>
    </source>
</evidence>
<protein>
    <submittedName>
        <fullName evidence="1">Uncharacterized protein</fullName>
    </submittedName>
</protein>
<dbReference type="Proteomes" id="UP001148629">
    <property type="component" value="Unassembled WGS sequence"/>
</dbReference>